<protein>
    <submittedName>
        <fullName evidence="2">Uncharacterized protein</fullName>
    </submittedName>
</protein>
<evidence type="ECO:0000313" key="3">
    <source>
        <dbReference type="Proteomes" id="UP000053477"/>
    </source>
</evidence>
<feature type="region of interest" description="Disordered" evidence="1">
    <location>
        <begin position="147"/>
        <end position="173"/>
    </location>
</feature>
<dbReference type="InParanoid" id="A0A0H2RED8"/>
<evidence type="ECO:0000256" key="1">
    <source>
        <dbReference type="SAM" id="MobiDB-lite"/>
    </source>
</evidence>
<feature type="compositionally biased region" description="Acidic residues" evidence="1">
    <location>
        <begin position="19"/>
        <end position="31"/>
    </location>
</feature>
<organism evidence="2 3">
    <name type="scientific">Schizopora paradoxa</name>
    <dbReference type="NCBI Taxonomy" id="27342"/>
    <lineage>
        <taxon>Eukaryota</taxon>
        <taxon>Fungi</taxon>
        <taxon>Dikarya</taxon>
        <taxon>Basidiomycota</taxon>
        <taxon>Agaricomycotina</taxon>
        <taxon>Agaricomycetes</taxon>
        <taxon>Hymenochaetales</taxon>
        <taxon>Schizoporaceae</taxon>
        <taxon>Schizopora</taxon>
    </lineage>
</organism>
<gene>
    <name evidence="2" type="ORF">SCHPADRAFT_878489</name>
</gene>
<dbReference type="OrthoDB" id="3233049at2759"/>
<feature type="region of interest" description="Disordered" evidence="1">
    <location>
        <begin position="84"/>
        <end position="124"/>
    </location>
</feature>
<sequence length="383" mass="42274">MKSLNDVPGGNVALSSAIAEDEEELVNELLDEGVPRPRAMSAPSSSTSVQQASSSSKARGISHSFSARRPSWVRKISIPALTALVPRISPHNSPSPSPSPSPPNTSDSEGSGNEKPQTPPPAYQAVDEPVVHTENAADDDDVANASTIADFSPETPPLSPLSPWSISNEERSEQEPIPLVKKVRFEINDIDLRNSDLNGTNPYGYFIRRVLVELWTLPKHLSFNRAIPLTHFVPVKDENLVVVKQKAGAISKSLRPMINQGDSKPNVFTHVFMLCPKNKKPFVVQMKKNQRRSQQAVKAYILDSTMQVTVVSVKIEKEKHFFLIPYYPDMSVMQAKACVEEFYDRKLSVKSARVSKSDAKLDDDDTLAMSGVKPYANQLRMTV</sequence>
<feature type="compositionally biased region" description="Pro residues" evidence="1">
    <location>
        <begin position="93"/>
        <end position="103"/>
    </location>
</feature>
<dbReference type="EMBL" id="KQ086034">
    <property type="protein sequence ID" value="KLO10174.1"/>
    <property type="molecule type" value="Genomic_DNA"/>
</dbReference>
<feature type="region of interest" description="Disordered" evidence="1">
    <location>
        <begin position="1"/>
        <end position="66"/>
    </location>
</feature>
<reference evidence="2 3" key="1">
    <citation type="submission" date="2015-04" db="EMBL/GenBank/DDBJ databases">
        <title>Complete genome sequence of Schizopora paradoxa KUC8140, a cosmopolitan wood degrader in East Asia.</title>
        <authorList>
            <consortium name="DOE Joint Genome Institute"/>
            <person name="Min B."/>
            <person name="Park H."/>
            <person name="Jang Y."/>
            <person name="Kim J.-J."/>
            <person name="Kim K.H."/>
            <person name="Pangilinan J."/>
            <person name="Lipzen A."/>
            <person name="Riley R."/>
            <person name="Grigoriev I.V."/>
            <person name="Spatafora J.W."/>
            <person name="Choi I.-G."/>
        </authorList>
    </citation>
    <scope>NUCLEOTIDE SEQUENCE [LARGE SCALE GENOMIC DNA]</scope>
    <source>
        <strain evidence="2 3">KUC8140</strain>
    </source>
</reference>
<proteinExistence type="predicted"/>
<dbReference type="Proteomes" id="UP000053477">
    <property type="component" value="Unassembled WGS sequence"/>
</dbReference>
<name>A0A0H2RED8_9AGAM</name>
<evidence type="ECO:0000313" key="2">
    <source>
        <dbReference type="EMBL" id="KLO10174.1"/>
    </source>
</evidence>
<feature type="compositionally biased region" description="Low complexity" evidence="1">
    <location>
        <begin position="41"/>
        <end position="56"/>
    </location>
</feature>
<accession>A0A0H2RED8</accession>
<dbReference type="AlphaFoldDB" id="A0A0H2RED8"/>
<keyword evidence="3" id="KW-1185">Reference proteome</keyword>